<dbReference type="PANTHER" id="PTHR30572:SF4">
    <property type="entry name" value="ABC TRANSPORTER PERMEASE YTRF"/>
    <property type="match status" value="1"/>
</dbReference>
<comment type="caution">
    <text evidence="10">The sequence shown here is derived from an EMBL/GenBank/DDBJ whole genome shotgun (WGS) entry which is preliminary data.</text>
</comment>
<keyword evidence="10" id="KW-0067">ATP-binding</keyword>
<evidence type="ECO:0000313" key="11">
    <source>
        <dbReference type="Proteomes" id="UP000095488"/>
    </source>
</evidence>
<feature type="domain" description="MacB-like periplasmic core" evidence="9">
    <location>
        <begin position="21"/>
        <end position="265"/>
    </location>
</feature>
<reference evidence="10 11" key="1">
    <citation type="submission" date="2015-09" db="EMBL/GenBank/DDBJ databases">
        <authorList>
            <consortium name="Pathogen Informatics"/>
        </authorList>
    </citation>
    <scope>NUCLEOTIDE SEQUENCE [LARGE SCALE GENOMIC DNA]</scope>
    <source>
        <strain evidence="10 11">2789STDY5834858</strain>
    </source>
</reference>
<evidence type="ECO:0000256" key="1">
    <source>
        <dbReference type="ARBA" id="ARBA00004651"/>
    </source>
</evidence>
<comment type="similarity">
    <text evidence="6">Belongs to the ABC-4 integral membrane protein family.</text>
</comment>
<dbReference type="EMBL" id="CYZR01000001">
    <property type="protein sequence ID" value="CUN42349.1"/>
    <property type="molecule type" value="Genomic_DNA"/>
</dbReference>
<evidence type="ECO:0000256" key="5">
    <source>
        <dbReference type="ARBA" id="ARBA00023136"/>
    </source>
</evidence>
<name>A0ABM9UKF3_SARVE</name>
<dbReference type="InterPro" id="IPR025857">
    <property type="entry name" value="MacB_PCD"/>
</dbReference>
<evidence type="ECO:0000256" key="4">
    <source>
        <dbReference type="ARBA" id="ARBA00022989"/>
    </source>
</evidence>
<keyword evidence="11" id="KW-1185">Reference proteome</keyword>
<feature type="transmembrane region" description="Helical" evidence="7">
    <location>
        <begin position="386"/>
        <end position="410"/>
    </location>
</feature>
<dbReference type="Pfam" id="PF12704">
    <property type="entry name" value="MacB_PCD"/>
    <property type="match status" value="1"/>
</dbReference>
<evidence type="ECO:0000256" key="7">
    <source>
        <dbReference type="SAM" id="Phobius"/>
    </source>
</evidence>
<evidence type="ECO:0000313" key="10">
    <source>
        <dbReference type="EMBL" id="CUN42349.1"/>
    </source>
</evidence>
<keyword evidence="4 7" id="KW-1133">Transmembrane helix</keyword>
<feature type="transmembrane region" description="Helical" evidence="7">
    <location>
        <begin position="285"/>
        <end position="309"/>
    </location>
</feature>
<dbReference type="Pfam" id="PF02687">
    <property type="entry name" value="FtsX"/>
    <property type="match status" value="1"/>
</dbReference>
<keyword evidence="10" id="KW-0547">Nucleotide-binding</keyword>
<protein>
    <submittedName>
        <fullName evidence="10">Macrolide export ATP-binding/permease protein MacB</fullName>
        <ecNumber evidence="10">3.6.3.-</ecNumber>
    </submittedName>
</protein>
<evidence type="ECO:0000259" key="8">
    <source>
        <dbReference type="Pfam" id="PF02687"/>
    </source>
</evidence>
<dbReference type="EC" id="3.6.3.-" evidence="10"/>
<feature type="transmembrane region" description="Helical" evidence="7">
    <location>
        <begin position="344"/>
        <end position="366"/>
    </location>
</feature>
<dbReference type="GO" id="GO:0005524">
    <property type="term" value="F:ATP binding"/>
    <property type="evidence" value="ECO:0007669"/>
    <property type="project" value="UniProtKB-KW"/>
</dbReference>
<dbReference type="InterPro" id="IPR050250">
    <property type="entry name" value="Macrolide_Exporter_MacB"/>
</dbReference>
<dbReference type="PANTHER" id="PTHR30572">
    <property type="entry name" value="MEMBRANE COMPONENT OF TRANSPORTER-RELATED"/>
    <property type="match status" value="1"/>
</dbReference>
<keyword evidence="10" id="KW-0378">Hydrolase</keyword>
<evidence type="ECO:0000256" key="6">
    <source>
        <dbReference type="ARBA" id="ARBA00038076"/>
    </source>
</evidence>
<dbReference type="PROSITE" id="PS51257">
    <property type="entry name" value="PROKAR_LIPOPROTEIN"/>
    <property type="match status" value="1"/>
</dbReference>
<keyword evidence="2" id="KW-1003">Cell membrane</keyword>
<accession>A0ABM9UKF3</accession>
<organism evidence="10 11">
    <name type="scientific">Sarcina ventriculi</name>
    <name type="common">Clostridium ventriculi</name>
    <dbReference type="NCBI Taxonomy" id="1267"/>
    <lineage>
        <taxon>Bacteria</taxon>
        <taxon>Bacillati</taxon>
        <taxon>Bacillota</taxon>
        <taxon>Clostridia</taxon>
        <taxon>Eubacteriales</taxon>
        <taxon>Clostridiaceae</taxon>
        <taxon>Sarcina</taxon>
    </lineage>
</organism>
<keyword evidence="5 7" id="KW-0472">Membrane</keyword>
<keyword evidence="3 7" id="KW-0812">Transmembrane</keyword>
<feature type="domain" description="ABC3 transporter permease C-terminal" evidence="8">
    <location>
        <begin position="295"/>
        <end position="419"/>
    </location>
</feature>
<feature type="transmembrane region" description="Helical" evidence="7">
    <location>
        <begin position="21"/>
        <end position="41"/>
    </location>
</feature>
<dbReference type="GO" id="GO:0016787">
    <property type="term" value="F:hydrolase activity"/>
    <property type="evidence" value="ECO:0007669"/>
    <property type="project" value="UniProtKB-KW"/>
</dbReference>
<gene>
    <name evidence="10" type="primary">macB_1</name>
    <name evidence="10" type="ORF">ERS852473_00080</name>
</gene>
<evidence type="ECO:0000256" key="3">
    <source>
        <dbReference type="ARBA" id="ARBA00022692"/>
    </source>
</evidence>
<comment type="subcellular location">
    <subcellularLocation>
        <location evidence="1">Cell membrane</location>
        <topology evidence="1">Multi-pass membrane protein</topology>
    </subcellularLocation>
</comment>
<sequence>MRFKDLIGIIWRNMWKRKARTIFTMSGVIIGCLAVFIIVSITNGFEKYLNESMNGLMDTSVITVQPFWAETNEDKNTKTILDDKCVEEIKKLDFVENVTPKRTTSAEFNIANVTNYSSIISKDSYDDIEADLVAGRVPRKDSKEIVLGVEVANSFLGYDWGEKVEDLSEYNELIGKKVKIEGNSYVDENEQETTSKVISGKVVGIVNGSGEYKYSSLVTGRLYDNIVQSQIYYGKDEINRLLKEYNEIAVKVYNKNNLEEYENVLKEMGYQTYSFREFEEDTKKILMGVNIILGSLAGVSLLVAALGITNTMDMAIYERNKEIGVIKVIGGDLNDVRKIFVGEACAISGIGGIISIILGLLISGVINLVAENITQTLIDQPIKSIAIPSISLVLGILVFCLIIGFISGILPANKAAKTDVITAIR</sequence>
<evidence type="ECO:0000259" key="9">
    <source>
        <dbReference type="Pfam" id="PF12704"/>
    </source>
</evidence>
<proteinExistence type="inferred from homology"/>
<dbReference type="Proteomes" id="UP000095488">
    <property type="component" value="Unassembled WGS sequence"/>
</dbReference>
<dbReference type="RefSeq" id="WP_055256992.1">
    <property type="nucleotide sequence ID" value="NZ_CABIXL010000001.1"/>
</dbReference>
<dbReference type="InterPro" id="IPR003838">
    <property type="entry name" value="ABC3_permease_C"/>
</dbReference>
<evidence type="ECO:0000256" key="2">
    <source>
        <dbReference type="ARBA" id="ARBA00022475"/>
    </source>
</evidence>